<dbReference type="Gene3D" id="1.10.630.10">
    <property type="entry name" value="Cytochrome P450"/>
    <property type="match status" value="1"/>
</dbReference>
<dbReference type="InterPro" id="IPR036396">
    <property type="entry name" value="Cyt_P450_sf"/>
</dbReference>
<dbReference type="InterPro" id="IPR017972">
    <property type="entry name" value="Cyt_P450_CS"/>
</dbReference>
<gene>
    <name evidence="3" type="ORF">ACFFH7_42470</name>
</gene>
<dbReference type="PANTHER" id="PTHR46696">
    <property type="entry name" value="P450, PUTATIVE (EUROFUNG)-RELATED"/>
    <property type="match status" value="1"/>
</dbReference>
<evidence type="ECO:0000256" key="1">
    <source>
        <dbReference type="ARBA" id="ARBA00010617"/>
    </source>
</evidence>
<dbReference type="InterPro" id="IPR002397">
    <property type="entry name" value="Cyt_P450_B"/>
</dbReference>
<dbReference type="CDD" id="cd11032">
    <property type="entry name" value="P450_EryK-like"/>
    <property type="match status" value="1"/>
</dbReference>
<sequence length="401" mass="44775">MTQQLVSAKPSTQDGGAALLSWLKTMRDNQPVWRDEYGVFHVFRHADVVAVTSDFTTYSSDISRIMPDADPLSRDILSVIDPPLHRKLRRLVSTAFTPRTVTQLEPRVAELGRELLDGIESDQFDLITEFAYTLPVIVIAELLGVPAGDRELFRGWSERMLSKEFDDPVSMQFESDDAEFRELVGTPMQQMRDYLGAHCADRRTKPREDLLTKLVQAEVDGDRLTDKQVVDFACLLLMAGHVSTTMLLGNTVLCMEDNPDIQPALRADRSLIPQAVEEVLRTRTPITIASRITTTDVVIGDVAIPANSMVMPSLLSANHDERAFPDPERFDLHRNSAQQLAFGHGIHFCLGAPLARTEGRIALELVLDRFSDIRVTPGAEVVYHREGLYGTKNLPVSVIRG</sequence>
<dbReference type="EMBL" id="JBHLUD010000015">
    <property type="protein sequence ID" value="MFC0548234.1"/>
    <property type="molecule type" value="Genomic_DNA"/>
</dbReference>
<evidence type="ECO:0000256" key="2">
    <source>
        <dbReference type="RuleBase" id="RU000461"/>
    </source>
</evidence>
<dbReference type="Pfam" id="PF00067">
    <property type="entry name" value="p450"/>
    <property type="match status" value="1"/>
</dbReference>
<organism evidence="3 4">
    <name type="scientific">Kutzneria chonburiensis</name>
    <dbReference type="NCBI Taxonomy" id="1483604"/>
    <lineage>
        <taxon>Bacteria</taxon>
        <taxon>Bacillati</taxon>
        <taxon>Actinomycetota</taxon>
        <taxon>Actinomycetes</taxon>
        <taxon>Pseudonocardiales</taxon>
        <taxon>Pseudonocardiaceae</taxon>
        <taxon>Kutzneria</taxon>
    </lineage>
</organism>
<dbReference type="Proteomes" id="UP001589810">
    <property type="component" value="Unassembled WGS sequence"/>
</dbReference>
<dbReference type="InterPro" id="IPR001128">
    <property type="entry name" value="Cyt_P450"/>
</dbReference>
<dbReference type="PRINTS" id="PR00359">
    <property type="entry name" value="BP450"/>
</dbReference>
<name>A0ABV6N743_9PSEU</name>
<keyword evidence="2" id="KW-0479">Metal-binding</keyword>
<dbReference type="RefSeq" id="WP_273937930.1">
    <property type="nucleotide sequence ID" value="NZ_CP097263.1"/>
</dbReference>
<dbReference type="SUPFAM" id="SSF48264">
    <property type="entry name" value="Cytochrome P450"/>
    <property type="match status" value="1"/>
</dbReference>
<keyword evidence="4" id="KW-1185">Reference proteome</keyword>
<keyword evidence="2" id="KW-0408">Iron</keyword>
<comment type="similarity">
    <text evidence="1 2">Belongs to the cytochrome P450 family.</text>
</comment>
<reference evidence="3 4" key="1">
    <citation type="submission" date="2024-09" db="EMBL/GenBank/DDBJ databases">
        <authorList>
            <person name="Sun Q."/>
            <person name="Mori K."/>
        </authorList>
    </citation>
    <scope>NUCLEOTIDE SEQUENCE [LARGE SCALE GENOMIC DNA]</scope>
    <source>
        <strain evidence="3 4">TBRC 1432</strain>
    </source>
</reference>
<keyword evidence="2" id="KW-0503">Monooxygenase</keyword>
<comment type="caution">
    <text evidence="3">The sequence shown here is derived from an EMBL/GenBank/DDBJ whole genome shotgun (WGS) entry which is preliminary data.</text>
</comment>
<protein>
    <submittedName>
        <fullName evidence="3">Cytochrome P450</fullName>
    </submittedName>
</protein>
<dbReference type="PANTHER" id="PTHR46696:SF3">
    <property type="entry name" value="PULCHERRIMINIC ACID SYNTHASE"/>
    <property type="match status" value="1"/>
</dbReference>
<dbReference type="PROSITE" id="PS00086">
    <property type="entry name" value="CYTOCHROME_P450"/>
    <property type="match status" value="1"/>
</dbReference>
<accession>A0ABV6N743</accession>
<evidence type="ECO:0000313" key="4">
    <source>
        <dbReference type="Proteomes" id="UP001589810"/>
    </source>
</evidence>
<evidence type="ECO:0000313" key="3">
    <source>
        <dbReference type="EMBL" id="MFC0548234.1"/>
    </source>
</evidence>
<proteinExistence type="inferred from homology"/>
<keyword evidence="2" id="KW-0560">Oxidoreductase</keyword>
<keyword evidence="2" id="KW-0349">Heme</keyword>